<comment type="caution">
    <text evidence="3">The sequence shown here is derived from an EMBL/GenBank/DDBJ whole genome shotgun (WGS) entry which is preliminary data.</text>
</comment>
<reference evidence="3" key="1">
    <citation type="submission" date="2020-03" db="EMBL/GenBank/DDBJ databases">
        <title>Draft Genome Sequence of Cylindrodendrum hubeiense.</title>
        <authorList>
            <person name="Buettner E."/>
            <person name="Kellner H."/>
        </authorList>
    </citation>
    <scope>NUCLEOTIDE SEQUENCE</scope>
    <source>
        <strain evidence="3">IHI 201604</strain>
    </source>
</reference>
<comment type="similarity">
    <text evidence="1">Belongs to the glycosyl hydrolase 31 family.</text>
</comment>
<dbReference type="OrthoDB" id="5839090at2759"/>
<proteinExistence type="inferred from homology"/>
<organism evidence="3 4">
    <name type="scientific">Cylindrodendrum hubeiense</name>
    <dbReference type="NCBI Taxonomy" id="595255"/>
    <lineage>
        <taxon>Eukaryota</taxon>
        <taxon>Fungi</taxon>
        <taxon>Dikarya</taxon>
        <taxon>Ascomycota</taxon>
        <taxon>Pezizomycotina</taxon>
        <taxon>Sordariomycetes</taxon>
        <taxon>Hypocreomycetidae</taxon>
        <taxon>Hypocreales</taxon>
        <taxon>Nectriaceae</taxon>
        <taxon>Cylindrodendrum</taxon>
    </lineage>
</organism>
<keyword evidence="4" id="KW-1185">Reference proteome</keyword>
<feature type="domain" description="Glycoside hydrolase family 31 TIM barrel" evidence="2">
    <location>
        <begin position="10"/>
        <end position="184"/>
    </location>
</feature>
<dbReference type="Proteomes" id="UP000722485">
    <property type="component" value="Unassembled WGS sequence"/>
</dbReference>
<protein>
    <recommendedName>
        <fullName evidence="2">Glycoside hydrolase family 31 TIM barrel domain-containing protein</fullName>
    </recommendedName>
</protein>
<dbReference type="GO" id="GO:0004553">
    <property type="term" value="F:hydrolase activity, hydrolyzing O-glycosyl compounds"/>
    <property type="evidence" value="ECO:0007669"/>
    <property type="project" value="InterPro"/>
</dbReference>
<evidence type="ECO:0000313" key="4">
    <source>
        <dbReference type="Proteomes" id="UP000722485"/>
    </source>
</evidence>
<dbReference type="AlphaFoldDB" id="A0A9P5H7L2"/>
<sequence>MRQYHAGCAKELKIWYDSVPFDGMLTDLTEPASYCVGPRGNGHLDMNPVHVPFLIPGEELNMFYEYPDAFAETNSSEADWAKEAAANQSAALQATQVFDVPTTATLGRTEPTPSVRNLTYPPYVLNNLQPGHSIVRMTISPDATHNDALNTTEYEMHNLFGNQISNATYYGLLDLFPGRRPFNIA</sequence>
<keyword evidence="1" id="KW-0378">Hydrolase</keyword>
<keyword evidence="1" id="KW-0326">Glycosidase</keyword>
<dbReference type="EMBL" id="JAANBB010000198">
    <property type="protein sequence ID" value="KAF7546821.1"/>
    <property type="molecule type" value="Genomic_DNA"/>
</dbReference>
<dbReference type="Pfam" id="PF01055">
    <property type="entry name" value="Glyco_hydro_31_2nd"/>
    <property type="match status" value="1"/>
</dbReference>
<evidence type="ECO:0000256" key="1">
    <source>
        <dbReference type="RuleBase" id="RU361185"/>
    </source>
</evidence>
<dbReference type="Gene3D" id="3.20.20.80">
    <property type="entry name" value="Glycosidases"/>
    <property type="match status" value="1"/>
</dbReference>
<dbReference type="InterPro" id="IPR000322">
    <property type="entry name" value="Glyco_hydro_31_TIM"/>
</dbReference>
<evidence type="ECO:0000259" key="2">
    <source>
        <dbReference type="Pfam" id="PF01055"/>
    </source>
</evidence>
<name>A0A9P5H7L2_9HYPO</name>
<evidence type="ECO:0000313" key="3">
    <source>
        <dbReference type="EMBL" id="KAF7546821.1"/>
    </source>
</evidence>
<gene>
    <name evidence="3" type="ORF">G7Z17_g8158</name>
</gene>
<accession>A0A9P5H7L2</accession>
<dbReference type="GO" id="GO:0005975">
    <property type="term" value="P:carbohydrate metabolic process"/>
    <property type="evidence" value="ECO:0007669"/>
    <property type="project" value="InterPro"/>
</dbReference>